<reference evidence="2" key="1">
    <citation type="submission" date="2015-12" db="EMBL/GenBank/DDBJ databases">
        <title>Complete genome sequences of two moderately thermophilic Paenibacillus species.</title>
        <authorList>
            <person name="Butler R.III."/>
            <person name="Wang J."/>
            <person name="Stark B.C."/>
            <person name="Pombert J.-F."/>
        </authorList>
    </citation>
    <scope>NUCLEOTIDE SEQUENCE [LARGE SCALE GENOMIC DNA]</scope>
    <source>
        <strain evidence="2">32O-Y</strain>
    </source>
</reference>
<dbReference type="PATRIC" id="fig|162209.4.peg.2068"/>
<dbReference type="Proteomes" id="UP000061660">
    <property type="component" value="Chromosome"/>
</dbReference>
<evidence type="ECO:0000313" key="2">
    <source>
        <dbReference type="Proteomes" id="UP000061660"/>
    </source>
</evidence>
<evidence type="ECO:0000313" key="1">
    <source>
        <dbReference type="EMBL" id="ALS22327.1"/>
    </source>
</evidence>
<dbReference type="AlphaFoldDB" id="A0A0U2VS46"/>
<keyword evidence="2" id="KW-1185">Reference proteome</keyword>
<gene>
    <name evidence="1" type="ORF">IJ22_19530</name>
</gene>
<accession>A0A0U2VS46</accession>
<proteinExistence type="predicted"/>
<protein>
    <submittedName>
        <fullName evidence="1">Uncharacterized protein</fullName>
    </submittedName>
</protein>
<sequence length="221" mass="24085">MPAPATAGSLRQGTSEMQIGDYIVCNYTSSISGIVGTFHNLGGSPAIEIPVTGTATPNGSFYFIKVDKGLLIADRVVQRSISWATLNTGKLIQGLPLSLVDGIGNTVECLIRSLTGGVAYANENGNRHTDVNIRQYGGYPTNNEFVKYIMRSNLNGKATPDDDNVWHYENNFSWTQDTIFNGSTYRSIVGKGNVQERIGAQINTNILTNVGFRPVLEYREV</sequence>
<dbReference type="EMBL" id="CP013652">
    <property type="protein sequence ID" value="ALS22327.1"/>
    <property type="molecule type" value="Genomic_DNA"/>
</dbReference>
<reference evidence="1 2" key="2">
    <citation type="journal article" date="2016" name="Genome Announc.">
        <title>Complete Genome Sequences of Two Interactive Moderate Thermophiles, Paenibacillus napthalenovorans 32O-Y and Paenibacillus sp. 32O-W.</title>
        <authorList>
            <person name="Butler R.R.III."/>
            <person name="Wang J."/>
            <person name="Stark B.C."/>
            <person name="Pombert J.F."/>
        </authorList>
    </citation>
    <scope>NUCLEOTIDE SEQUENCE [LARGE SCALE GENOMIC DNA]</scope>
    <source>
        <strain evidence="1 2">32O-Y</strain>
    </source>
</reference>
<dbReference type="STRING" id="162209.IJ22_19530"/>
<dbReference type="KEGG" id="pnp:IJ22_19530"/>
<dbReference type="RefSeq" id="WP_145862524.1">
    <property type="nucleotide sequence ID" value="NZ_CP013652.1"/>
</dbReference>
<organism evidence="1 2">
    <name type="scientific">Paenibacillus naphthalenovorans</name>
    <dbReference type="NCBI Taxonomy" id="162209"/>
    <lineage>
        <taxon>Bacteria</taxon>
        <taxon>Bacillati</taxon>
        <taxon>Bacillota</taxon>
        <taxon>Bacilli</taxon>
        <taxon>Bacillales</taxon>
        <taxon>Paenibacillaceae</taxon>
        <taxon>Paenibacillus</taxon>
    </lineage>
</organism>
<dbReference type="OrthoDB" id="7820733at2"/>
<name>A0A0U2VS46_9BACL</name>